<keyword evidence="2" id="KW-0812">Transmembrane</keyword>
<dbReference type="AlphaFoldDB" id="A0A1D1Y3Y4"/>
<evidence type="ECO:0000256" key="4">
    <source>
        <dbReference type="ARBA" id="ARBA00023136"/>
    </source>
</evidence>
<dbReference type="PROSITE" id="PS50895">
    <property type="entry name" value="SURF1"/>
    <property type="match status" value="1"/>
</dbReference>
<dbReference type="EMBL" id="GDJX01018584">
    <property type="protein sequence ID" value="JAT49352.1"/>
    <property type="molecule type" value="Transcribed_RNA"/>
</dbReference>
<dbReference type="PANTHER" id="PTHR23427">
    <property type="entry name" value="SURFEIT LOCUS PROTEIN"/>
    <property type="match status" value="1"/>
</dbReference>
<gene>
    <name evidence="7" type="primary">SURF1_1</name>
    <name evidence="7" type="ORF">g.60117</name>
</gene>
<evidence type="ECO:0000256" key="3">
    <source>
        <dbReference type="ARBA" id="ARBA00022989"/>
    </source>
</evidence>
<evidence type="ECO:0000256" key="1">
    <source>
        <dbReference type="ARBA" id="ARBA00004370"/>
    </source>
</evidence>
<accession>A0A1D1Y3Y4</accession>
<proteinExistence type="inferred from homology"/>
<sequence length="348" mass="38901">MAASLSKALRLRKLFLAASGNGNPAPALHFRAFSSSEGALSELPPPPPPPHTSASAAKSLSAEKERGNWSKLLLFIPGAVTFGLGTWQIIRRQEKIEMIEHRKKRLEMKPIIWGKVSSVDEGLDCLEFRKVECEGVFDESKTIYLGPRSRSISGVTENGYYVITPLIPVSSEPNSVQLPILVNRGWVPRDWRNKTLQDQQDREMPSNQTADAGEQGGSWWKFWAKKPKADKNQELAVSPIKVLGVIRGSEKPSIFVPANNPDSGQWFYVDVPKIARTVGLPDNIMYIEDINENISASNPYPVPKDVNTLIRHSVMPQDHLNYTLTWYSLSAAVTFMAVKRIRPSKSRR</sequence>
<dbReference type="CDD" id="cd06662">
    <property type="entry name" value="SURF1"/>
    <property type="match status" value="1"/>
</dbReference>
<comment type="similarity">
    <text evidence="5">Belongs to the SURF1 family.</text>
</comment>
<keyword evidence="3" id="KW-1133">Transmembrane helix</keyword>
<keyword evidence="4" id="KW-0472">Membrane</keyword>
<evidence type="ECO:0000313" key="7">
    <source>
        <dbReference type="EMBL" id="JAT49352.1"/>
    </source>
</evidence>
<evidence type="ECO:0000256" key="2">
    <source>
        <dbReference type="ARBA" id="ARBA00022692"/>
    </source>
</evidence>
<keyword evidence="5" id="KW-0999">Mitochondrion inner membrane</keyword>
<name>A0A1D1Y3Y4_9ARAE</name>
<keyword evidence="5" id="KW-0496">Mitochondrion</keyword>
<dbReference type="Pfam" id="PF02104">
    <property type="entry name" value="SURF1"/>
    <property type="match status" value="1"/>
</dbReference>
<dbReference type="InterPro" id="IPR002994">
    <property type="entry name" value="Surf1/Shy1"/>
</dbReference>
<organism evidence="7">
    <name type="scientific">Anthurium amnicola</name>
    <dbReference type="NCBI Taxonomy" id="1678845"/>
    <lineage>
        <taxon>Eukaryota</taxon>
        <taxon>Viridiplantae</taxon>
        <taxon>Streptophyta</taxon>
        <taxon>Embryophyta</taxon>
        <taxon>Tracheophyta</taxon>
        <taxon>Spermatophyta</taxon>
        <taxon>Magnoliopsida</taxon>
        <taxon>Liliopsida</taxon>
        <taxon>Araceae</taxon>
        <taxon>Pothoideae</taxon>
        <taxon>Potheae</taxon>
        <taxon>Anthurium</taxon>
    </lineage>
</organism>
<dbReference type="GO" id="GO:0005743">
    <property type="term" value="C:mitochondrial inner membrane"/>
    <property type="evidence" value="ECO:0007669"/>
    <property type="project" value="UniProtKB-SubCell"/>
</dbReference>
<evidence type="ECO:0000256" key="6">
    <source>
        <dbReference type="SAM" id="MobiDB-lite"/>
    </source>
</evidence>
<comment type="function">
    <text evidence="5">Probably involved in the biogenesis of the COX complex.</text>
</comment>
<protein>
    <recommendedName>
        <fullName evidence="5">SURF1-like protein</fullName>
    </recommendedName>
</protein>
<reference evidence="7" key="1">
    <citation type="submission" date="2015-07" db="EMBL/GenBank/DDBJ databases">
        <title>Transcriptome Assembly of Anthurium amnicola.</title>
        <authorList>
            <person name="Suzuki J."/>
        </authorList>
    </citation>
    <scope>NUCLEOTIDE SEQUENCE</scope>
</reference>
<feature type="compositionally biased region" description="Basic and acidic residues" evidence="6">
    <location>
        <begin position="195"/>
        <end position="204"/>
    </location>
</feature>
<evidence type="ECO:0000256" key="5">
    <source>
        <dbReference type="RuleBase" id="RU363076"/>
    </source>
</evidence>
<dbReference type="PANTHER" id="PTHR23427:SF2">
    <property type="entry name" value="SURFEIT LOCUS PROTEIN 1"/>
    <property type="match status" value="1"/>
</dbReference>
<feature type="region of interest" description="Disordered" evidence="6">
    <location>
        <begin position="38"/>
        <end position="60"/>
    </location>
</feature>
<comment type="subcellular location">
    <subcellularLocation>
        <location evidence="1">Membrane</location>
    </subcellularLocation>
    <subcellularLocation>
        <location evidence="5">Mitochondrion inner membrane</location>
        <topology evidence="5">Multi-pass membrane protein</topology>
    </subcellularLocation>
</comment>
<dbReference type="InterPro" id="IPR045214">
    <property type="entry name" value="Surf1/Surf4"/>
</dbReference>
<feature type="region of interest" description="Disordered" evidence="6">
    <location>
        <begin position="195"/>
        <end position="214"/>
    </location>
</feature>